<dbReference type="HOGENOM" id="CLU_115296_1_0_6"/>
<organism evidence="2 3">
    <name type="scientific">Methylomicrobium album BG8</name>
    <dbReference type="NCBI Taxonomy" id="686340"/>
    <lineage>
        <taxon>Bacteria</taxon>
        <taxon>Pseudomonadati</taxon>
        <taxon>Pseudomonadota</taxon>
        <taxon>Gammaproteobacteria</taxon>
        <taxon>Methylococcales</taxon>
        <taxon>Methylococcaceae</taxon>
        <taxon>Methylomicrobium</taxon>
    </lineage>
</organism>
<evidence type="ECO:0000313" key="3">
    <source>
        <dbReference type="Proteomes" id="UP000005090"/>
    </source>
</evidence>
<dbReference type="eggNOG" id="ENOG5032SCF">
    <property type="taxonomic scope" value="Bacteria"/>
</dbReference>
<dbReference type="STRING" id="686340.Metal_3179"/>
<protein>
    <submittedName>
        <fullName evidence="2">MEKHLA domain-containing protein</fullName>
    </submittedName>
</protein>
<name>H8GNU7_METAL</name>
<reference evidence="2 3" key="1">
    <citation type="journal article" date="2013" name="Genome Announc.">
        <title>Genome Sequence of the Obligate Gammaproteobacterial Methanotroph Methylomicrobium album Strain BG8.</title>
        <authorList>
            <person name="Kits K.D."/>
            <person name="Kalyuzhnaya M.G."/>
            <person name="Klotz M.G."/>
            <person name="Jetten M.S."/>
            <person name="Op den Camp H.J."/>
            <person name="Vuilleumier S."/>
            <person name="Bringel F."/>
            <person name="Dispirito A.A."/>
            <person name="Murrell J.C."/>
            <person name="Bruce D."/>
            <person name="Cheng J.F."/>
            <person name="Copeland A."/>
            <person name="Goodwin L."/>
            <person name="Hauser L."/>
            <person name="Lajus A."/>
            <person name="Land M.L."/>
            <person name="Lapidus A."/>
            <person name="Lucas S."/>
            <person name="Medigue C."/>
            <person name="Pitluck S."/>
            <person name="Woyke T."/>
            <person name="Zeytun A."/>
            <person name="Stein L.Y."/>
        </authorList>
    </citation>
    <scope>NUCLEOTIDE SEQUENCE [LARGE SCALE GENOMIC DNA]</scope>
    <source>
        <strain evidence="2 3">BG8</strain>
    </source>
</reference>
<dbReference type="Pfam" id="PF08670">
    <property type="entry name" value="MEKHLA"/>
    <property type="match status" value="1"/>
</dbReference>
<dbReference type="AlphaFoldDB" id="H8GNU7"/>
<dbReference type="Proteomes" id="UP000005090">
    <property type="component" value="Chromosome"/>
</dbReference>
<keyword evidence="3" id="KW-1185">Reference proteome</keyword>
<dbReference type="InterPro" id="IPR013978">
    <property type="entry name" value="MEKHLA"/>
</dbReference>
<dbReference type="RefSeq" id="WP_005373752.1">
    <property type="nucleotide sequence ID" value="NZ_CM001475.1"/>
</dbReference>
<dbReference type="EMBL" id="CM001475">
    <property type="protein sequence ID" value="EIC30853.1"/>
    <property type="molecule type" value="Genomic_DNA"/>
</dbReference>
<evidence type="ECO:0000259" key="1">
    <source>
        <dbReference type="Pfam" id="PF08670"/>
    </source>
</evidence>
<proteinExistence type="predicted"/>
<sequence length="155" mass="17373">MDYPSEENCYQASHAGLIIQSYQLLLGRELIPGISADPNSAETLFRAPIAVISHDTAPDPVFNYANLQALALFEMSWEEFTRMPSRFSAAQAEWAEREKLLTSVKAHGFVYPLQGVRASKTGKRFEVHDGAVWNLIDAGRQYRGQAACFFAWESL</sequence>
<feature type="domain" description="MEKHLA" evidence="1">
    <location>
        <begin position="13"/>
        <end position="153"/>
    </location>
</feature>
<evidence type="ECO:0000313" key="2">
    <source>
        <dbReference type="EMBL" id="EIC30853.1"/>
    </source>
</evidence>
<gene>
    <name evidence="2" type="ORF">Metal_3179</name>
</gene>
<accession>H8GNU7</accession>